<reference evidence="2" key="1">
    <citation type="submission" date="2022-11" db="UniProtKB">
        <authorList>
            <consortium name="WormBaseParasite"/>
        </authorList>
    </citation>
    <scope>IDENTIFICATION</scope>
</reference>
<accession>A0AC35FM74</accession>
<protein>
    <submittedName>
        <fullName evidence="2">BPTI/Kunitz inhibitor domain-containing protein</fullName>
    </submittedName>
</protein>
<dbReference type="Proteomes" id="UP000887580">
    <property type="component" value="Unplaced"/>
</dbReference>
<organism evidence="1 2">
    <name type="scientific">Panagrolaimus sp. PS1159</name>
    <dbReference type="NCBI Taxonomy" id="55785"/>
    <lineage>
        <taxon>Eukaryota</taxon>
        <taxon>Metazoa</taxon>
        <taxon>Ecdysozoa</taxon>
        <taxon>Nematoda</taxon>
        <taxon>Chromadorea</taxon>
        <taxon>Rhabditida</taxon>
        <taxon>Tylenchina</taxon>
        <taxon>Panagrolaimomorpha</taxon>
        <taxon>Panagrolaimoidea</taxon>
        <taxon>Panagrolaimidae</taxon>
        <taxon>Panagrolaimus</taxon>
    </lineage>
</organism>
<evidence type="ECO:0000313" key="1">
    <source>
        <dbReference type="Proteomes" id="UP000887580"/>
    </source>
</evidence>
<evidence type="ECO:0000313" key="2">
    <source>
        <dbReference type="WBParaSite" id="PS1159_v2.g18769.t1"/>
    </source>
</evidence>
<dbReference type="WBParaSite" id="PS1159_v2.g18769.t1">
    <property type="protein sequence ID" value="PS1159_v2.g18769.t1"/>
    <property type="gene ID" value="PS1159_v2.g18769"/>
</dbReference>
<proteinExistence type="predicted"/>
<sequence length="708" mass="78358">MCQSPIVPTTGQICKDGKSFPLLEGEDSPFPCADECPEGFACEHPIEGEALGICCPNLDILYELYGKNSAEINDESNNLSTLPTTTTTLSTKEIREVSKFASSWLETSEVQEILTDALPLIDNNSNNDDKKDTPSPDSHLLKYLKAKELRLSQEKLPIHRSLPMSDPYSNPINPLNPENVQNEEIKNEIIPPKQNNNKTSIKPNCKRQKYERSCEMGEKKTQIVLRWFAKNGECCSYPYGYCPGTLVKDDITLRTKEECELFCLSNATQIASSFEEEKSPFEMEINNNQVSSPNVETIMDSEVENNTIVDSSKKESVEDFVTPPSIPTTLSFTDLVLNNNFSTTASFIDLVNSNISAASTTASFIELVLHNNSVALDKVNIDSKIDGENSTKSEYLPSKVSSKSSTISVSTENTSTSSPSPKNELTRIPISESSPSTSIPSLTNVIDAQSSYTNSNSATKSNSNNKNSALLKPTIFEPLPPTPSPLFPTLANPIQGDVDGNDAGGQDELEEVFPPGYGPEIDENNQTRVILHSDIQEPISIAPPTDESDAHAKELISEMSEFDSKKEEAVAKNNNNDDSNSKKELVEEKQATTMNETETLATKNIQNESELKVLKKPSVEIRRTLTPEKIEPKKSCLKILPYRSMCPSGMPSQFTIRWFVKAGMCCAYPFGYCHGEIVFNEEAIKTKKECEELCLGKIDSEKPYYRLL</sequence>
<name>A0AC35FM74_9BILA</name>